<evidence type="ECO:0000313" key="3">
    <source>
        <dbReference type="Proteomes" id="UP001480973"/>
    </source>
</evidence>
<evidence type="ECO:0000259" key="1">
    <source>
        <dbReference type="Pfam" id="PF14311"/>
    </source>
</evidence>
<name>A0ABV1GSR0_9FIRM</name>
<accession>A0ABV1GSR0</accession>
<dbReference type="Pfam" id="PF14311">
    <property type="entry name" value="DUF4379"/>
    <property type="match status" value="1"/>
</dbReference>
<sequence>MKGTVCPVCAEREVLAGYNDLATTDKQLLTEWDYKLNKLKLTEVSRNSAKRAWWQCRYGHSWSMKINECTVLGKGCRICEQEYVSEGYKVVCKIKEVENNTRVILCDLLNKRKL</sequence>
<dbReference type="EMBL" id="JBBMES010000027">
    <property type="protein sequence ID" value="MEQ2536271.1"/>
    <property type="molecule type" value="Genomic_DNA"/>
</dbReference>
<evidence type="ECO:0000313" key="2">
    <source>
        <dbReference type="EMBL" id="MEQ2536271.1"/>
    </source>
</evidence>
<comment type="caution">
    <text evidence="2">The sequence shown here is derived from an EMBL/GenBank/DDBJ whole genome shotgun (WGS) entry which is preliminary data.</text>
</comment>
<dbReference type="Proteomes" id="UP001480973">
    <property type="component" value="Unassembled WGS sequence"/>
</dbReference>
<proteinExistence type="predicted"/>
<feature type="domain" description="Treble clef zinc finger" evidence="1">
    <location>
        <begin position="28"/>
        <end position="81"/>
    </location>
</feature>
<dbReference type="InterPro" id="IPR025487">
    <property type="entry name" value="DUF4379"/>
</dbReference>
<protein>
    <submittedName>
        <fullName evidence="2">Zinc-ribbon domain-containing protein</fullName>
    </submittedName>
</protein>
<organism evidence="2 3">
    <name type="scientific">Lachnospira intestinalis</name>
    <dbReference type="NCBI Taxonomy" id="3133158"/>
    <lineage>
        <taxon>Bacteria</taxon>
        <taxon>Bacillati</taxon>
        <taxon>Bacillota</taxon>
        <taxon>Clostridia</taxon>
        <taxon>Lachnospirales</taxon>
        <taxon>Lachnospiraceae</taxon>
        <taxon>Lachnospira</taxon>
    </lineage>
</organism>
<reference evidence="2 3" key="1">
    <citation type="submission" date="2024-03" db="EMBL/GenBank/DDBJ databases">
        <title>Human intestinal bacterial collection.</title>
        <authorList>
            <person name="Pauvert C."/>
            <person name="Hitch T.C.A."/>
            <person name="Clavel T."/>
        </authorList>
    </citation>
    <scope>NUCLEOTIDE SEQUENCE [LARGE SCALE GENOMIC DNA]</scope>
    <source>
        <strain evidence="2 3">CLA-JM-H10</strain>
    </source>
</reference>
<gene>
    <name evidence="2" type="ORF">WMO38_14295</name>
</gene>
<keyword evidence="3" id="KW-1185">Reference proteome</keyword>